<dbReference type="InterPro" id="IPR003661">
    <property type="entry name" value="HisK_dim/P_dom"/>
</dbReference>
<dbReference type="InterPro" id="IPR036890">
    <property type="entry name" value="HATPase_C_sf"/>
</dbReference>
<dbReference type="InterPro" id="IPR005467">
    <property type="entry name" value="His_kinase_dom"/>
</dbReference>
<dbReference type="PRINTS" id="PR00344">
    <property type="entry name" value="BCTRLSENSOR"/>
</dbReference>
<dbReference type="InterPro" id="IPR042240">
    <property type="entry name" value="CHASE_sf"/>
</dbReference>
<dbReference type="Proteomes" id="UP000275663">
    <property type="component" value="Chromosome"/>
</dbReference>
<gene>
    <name evidence="11" type="ORF">EJN92_13800</name>
</gene>
<evidence type="ECO:0000259" key="10">
    <source>
        <dbReference type="PROSITE" id="PS50839"/>
    </source>
</evidence>
<dbReference type="EC" id="2.7.13.3" evidence="3"/>
<evidence type="ECO:0000259" key="9">
    <source>
        <dbReference type="PROSITE" id="PS50109"/>
    </source>
</evidence>
<dbReference type="Gene3D" id="3.30.565.10">
    <property type="entry name" value="Histidine kinase-like ATPase, C-terminal domain"/>
    <property type="match status" value="1"/>
</dbReference>
<keyword evidence="6 8" id="KW-1133">Transmembrane helix</keyword>
<sequence>MMKNTRDETNTSQVSSLNAKDFALPLFIFVVGLLGSTLAFFSLHEADRLRSQDARHQLSDRVVQAFHTRLSSAISAVKFGALMIEVNPDLNNLQFQTYANRALAKQDSVRILEWQPLVAASDLAQFEKKARAEGKHNFRVIQPDASGDEWIGVSGREVYVPVLYAWPSTIGTIGFDMSFSPIRMESKLRSAETGEGVASGVFDLMQGGKVSSGQMAFAISQAVLDPHASALTKGGKQAVKGYLAAVIPITPLFAQALSLANLAQYDLIAVDLTANDGKFIYSSIHPSTGKLDKTSTPQDTDITQTLEVAGRKWNLTLRPKSTFFAGYFHYFSYLVLVIGILLSAVIAFIVAATLRARHCLKTAGLLLEHRVMERTRELSSAMESLATAHTELVSMEKNSALFSMVSGIAHELNTPIGNSLTVASTLKDHVITVERQIEQGMSRRQMNDFIEQARTGSEILVRGLQKAAEMINSFKQVSIDQESEARRVFFLHEAIAEILLLLTPSLSRSHIRISCDIPHDLQMDSYPGAIYQIITNLLNNCVLHAFEPQQEGEINIRADSDQQGSLLLEVRDNGKGISEHDLKRVFDPFFTTKRGKGGSGLGLNIVHNLVNNTLAGELKLSSELGQGTTVSIRIPLCAK</sequence>
<protein>
    <recommendedName>
        <fullName evidence="3">histidine kinase</fullName>
        <ecNumber evidence="3">2.7.13.3</ecNumber>
    </recommendedName>
</protein>
<dbReference type="PROSITE" id="PS50839">
    <property type="entry name" value="CHASE"/>
    <property type="match status" value="1"/>
</dbReference>
<evidence type="ECO:0000313" key="12">
    <source>
        <dbReference type="Proteomes" id="UP000275663"/>
    </source>
</evidence>
<dbReference type="Gene3D" id="3.30.450.350">
    <property type="entry name" value="CHASE domain"/>
    <property type="match status" value="1"/>
</dbReference>
<dbReference type="PANTHER" id="PTHR43065">
    <property type="entry name" value="SENSOR HISTIDINE KINASE"/>
    <property type="match status" value="1"/>
</dbReference>
<dbReference type="PROSITE" id="PS50109">
    <property type="entry name" value="HIS_KIN"/>
    <property type="match status" value="1"/>
</dbReference>
<dbReference type="CDD" id="cd00082">
    <property type="entry name" value="HisKA"/>
    <property type="match status" value="1"/>
</dbReference>
<proteinExistence type="predicted"/>
<feature type="transmembrane region" description="Helical" evidence="8">
    <location>
        <begin position="22"/>
        <end position="43"/>
    </location>
</feature>
<evidence type="ECO:0000256" key="1">
    <source>
        <dbReference type="ARBA" id="ARBA00000085"/>
    </source>
</evidence>
<dbReference type="GO" id="GO:0000155">
    <property type="term" value="F:phosphorelay sensor kinase activity"/>
    <property type="evidence" value="ECO:0007669"/>
    <property type="project" value="InterPro"/>
</dbReference>
<feature type="domain" description="Histidine kinase" evidence="9">
    <location>
        <begin position="407"/>
        <end position="638"/>
    </location>
</feature>
<dbReference type="KEGG" id="upv:EJN92_13800"/>
<evidence type="ECO:0000313" key="11">
    <source>
        <dbReference type="EMBL" id="AZP12984.1"/>
    </source>
</evidence>
<dbReference type="AlphaFoldDB" id="A0A3Q9BRS2"/>
<dbReference type="Gene3D" id="1.10.287.130">
    <property type="match status" value="1"/>
</dbReference>
<dbReference type="Pfam" id="PF02518">
    <property type="entry name" value="HATPase_c"/>
    <property type="match status" value="1"/>
</dbReference>
<dbReference type="EMBL" id="CP034464">
    <property type="protein sequence ID" value="AZP12984.1"/>
    <property type="molecule type" value="Genomic_DNA"/>
</dbReference>
<comment type="subcellular location">
    <subcellularLocation>
        <location evidence="2">Membrane</location>
    </subcellularLocation>
</comment>
<dbReference type="InterPro" id="IPR006189">
    <property type="entry name" value="CHASE_dom"/>
</dbReference>
<keyword evidence="12" id="KW-1185">Reference proteome</keyword>
<dbReference type="InterPro" id="IPR004358">
    <property type="entry name" value="Sig_transdc_His_kin-like_C"/>
</dbReference>
<evidence type="ECO:0000256" key="7">
    <source>
        <dbReference type="ARBA" id="ARBA00023136"/>
    </source>
</evidence>
<evidence type="ECO:0000256" key="2">
    <source>
        <dbReference type="ARBA" id="ARBA00004370"/>
    </source>
</evidence>
<evidence type="ECO:0000256" key="3">
    <source>
        <dbReference type="ARBA" id="ARBA00012438"/>
    </source>
</evidence>
<evidence type="ECO:0000256" key="5">
    <source>
        <dbReference type="ARBA" id="ARBA00022692"/>
    </source>
</evidence>
<comment type="catalytic activity">
    <reaction evidence="1">
        <text>ATP + protein L-histidine = ADP + protein N-phospho-L-histidine.</text>
        <dbReference type="EC" id="2.7.13.3"/>
    </reaction>
</comment>
<evidence type="ECO:0000256" key="8">
    <source>
        <dbReference type="SAM" id="Phobius"/>
    </source>
</evidence>
<dbReference type="PANTHER" id="PTHR43065:SF42">
    <property type="entry name" value="TWO-COMPONENT SENSOR PPRA"/>
    <property type="match status" value="1"/>
</dbReference>
<organism evidence="11 12">
    <name type="scientific">Undibacterium parvum</name>
    <dbReference type="NCBI Taxonomy" id="401471"/>
    <lineage>
        <taxon>Bacteria</taxon>
        <taxon>Pseudomonadati</taxon>
        <taxon>Pseudomonadota</taxon>
        <taxon>Betaproteobacteria</taxon>
        <taxon>Burkholderiales</taxon>
        <taxon>Oxalobacteraceae</taxon>
        <taxon>Undibacterium</taxon>
    </lineage>
</organism>
<dbReference type="SMART" id="SM01079">
    <property type="entry name" value="CHASE"/>
    <property type="match status" value="1"/>
</dbReference>
<dbReference type="SMART" id="SM00387">
    <property type="entry name" value="HATPase_c"/>
    <property type="match status" value="1"/>
</dbReference>
<evidence type="ECO:0000256" key="4">
    <source>
        <dbReference type="ARBA" id="ARBA00022553"/>
    </source>
</evidence>
<dbReference type="InterPro" id="IPR003594">
    <property type="entry name" value="HATPase_dom"/>
</dbReference>
<name>A0A3Q9BRS2_9BURK</name>
<dbReference type="OrthoDB" id="9812260at2"/>
<keyword evidence="4" id="KW-0597">Phosphoprotein</keyword>
<dbReference type="SUPFAM" id="SSF55874">
    <property type="entry name" value="ATPase domain of HSP90 chaperone/DNA topoisomerase II/histidine kinase"/>
    <property type="match status" value="1"/>
</dbReference>
<keyword evidence="7 8" id="KW-0472">Membrane</keyword>
<dbReference type="GO" id="GO:0016020">
    <property type="term" value="C:membrane"/>
    <property type="evidence" value="ECO:0007669"/>
    <property type="project" value="UniProtKB-SubCell"/>
</dbReference>
<evidence type="ECO:0000256" key="6">
    <source>
        <dbReference type="ARBA" id="ARBA00022989"/>
    </source>
</evidence>
<reference evidence="11 12" key="1">
    <citation type="journal article" date="2011" name="Int. J. Syst. Evol. Microbiol.">
        <title>Description of Undibacterium oligocarboniphilum sp. nov., isolated from purified water, and Undibacterium pigrum strain CCUG 49012 as the type strain of Undibacterium parvum sp. nov., and emended descriptions of the genus Undibacterium and the species Undibacterium pigrum.</title>
        <authorList>
            <person name="Eder W."/>
            <person name="Wanner G."/>
            <person name="Ludwig W."/>
            <person name="Busse H.J."/>
            <person name="Ziemke-Kageler F."/>
            <person name="Lang E."/>
        </authorList>
    </citation>
    <scope>NUCLEOTIDE SEQUENCE [LARGE SCALE GENOMIC DNA]</scope>
    <source>
        <strain evidence="11 12">DSM 23061</strain>
    </source>
</reference>
<keyword evidence="5 8" id="KW-0812">Transmembrane</keyword>
<accession>A0A3Q9BRS2</accession>
<dbReference type="Pfam" id="PF03924">
    <property type="entry name" value="CHASE"/>
    <property type="match status" value="1"/>
</dbReference>
<feature type="domain" description="CHASE" evidence="10">
    <location>
        <begin position="86"/>
        <end position="316"/>
    </location>
</feature>
<feature type="transmembrane region" description="Helical" evidence="8">
    <location>
        <begin position="330"/>
        <end position="354"/>
    </location>
</feature>